<keyword evidence="2" id="KW-1185">Reference proteome</keyword>
<dbReference type="EMBL" id="JACHEA010000002">
    <property type="protein sequence ID" value="MBB5341734.1"/>
    <property type="molecule type" value="Genomic_DNA"/>
</dbReference>
<reference evidence="1" key="1">
    <citation type="submission" date="2020-08" db="EMBL/GenBank/DDBJ databases">
        <title>Genomic Encyclopedia of Type Strains, Phase IV (KMG-V): Genome sequencing to study the core and pangenomes of soil and plant-associated prokaryotes.</title>
        <authorList>
            <person name="Whitman W."/>
        </authorList>
    </citation>
    <scope>NUCLEOTIDE SEQUENCE</scope>
    <source>
        <strain evidence="1">M8UP15</strain>
    </source>
</reference>
<sequence length="158" mass="18645">MSKEQAVALVPPFTQETAILKVRKAEDGWNSRNPEQVCLAYTLDSKWRNRSEFVNGREQIVQFLTRKWQKELDYRLIKELWAFGGSRIAVRFAYESHDATGQWYRSHGNENWEFDNDGVMHHRYACINDLPIKESERLFHWPLGRRPDDHPGLTELGL</sequence>
<gene>
    <name evidence="1" type="ORF">HDF13_004115</name>
</gene>
<evidence type="ECO:0000313" key="1">
    <source>
        <dbReference type="EMBL" id="MBB5341734.1"/>
    </source>
</evidence>
<accession>A0ACC5P4D9</accession>
<evidence type="ECO:0000313" key="2">
    <source>
        <dbReference type="Proteomes" id="UP000569005"/>
    </source>
</evidence>
<proteinExistence type="predicted"/>
<comment type="caution">
    <text evidence="1">The sequence shown here is derived from an EMBL/GenBank/DDBJ whole genome shotgun (WGS) entry which is preliminary data.</text>
</comment>
<name>A0ACC5P4D9_9BACT</name>
<organism evidence="1 2">
    <name type="scientific">Tunturiibacter gelidiferens</name>
    <dbReference type="NCBI Taxonomy" id="3069689"/>
    <lineage>
        <taxon>Bacteria</taxon>
        <taxon>Pseudomonadati</taxon>
        <taxon>Acidobacteriota</taxon>
        <taxon>Terriglobia</taxon>
        <taxon>Terriglobales</taxon>
        <taxon>Acidobacteriaceae</taxon>
        <taxon>Tunturiibacter</taxon>
    </lineage>
</organism>
<dbReference type="Proteomes" id="UP000569005">
    <property type="component" value="Unassembled WGS sequence"/>
</dbReference>
<protein>
    <submittedName>
        <fullName evidence="1">Uncharacterized protein</fullName>
    </submittedName>
</protein>